<name>A0A1M6LPE5_9FIRM</name>
<keyword evidence="2" id="KW-1185">Reference proteome</keyword>
<gene>
    <name evidence="1" type="ORF">SAMN02745243_01241</name>
</gene>
<sequence>MVEEERNETLYKAVGSLPEIQRRRFLLYYEYEFNFYQIAAMEHCTASAIQKSVAIAKEKVKAEIEEISPTVTDTARKRNLFFICVGLAALHTLTFFRGSKSIFKEVNAYVQRKQRHRPKGGKPCRSYRQSTPKAFYGIPAVLIAECKSRIDKGLMTDVLDEFDHVLGRSVDTYSDEVDETQANQMIEAAIDQYYIQQDKNGMLLFMEVMVTRMQQAGEVIVPYITENPFMSEEQISKVKAGDTISLDHDVRLKIETVKDADEKEWIGVFTSSEEMHKGSAGNVQMNQSIESILRLALNWEQVNGIVINPFGKYIQMTKKMIELLINGYEYNENERKSKDDENN</sequence>
<dbReference type="AlphaFoldDB" id="A0A1M6LPE5"/>
<protein>
    <submittedName>
        <fullName evidence="1">SseB protein N-terminal domain-containing protein</fullName>
    </submittedName>
</protein>
<dbReference type="InterPro" id="IPR036388">
    <property type="entry name" value="WH-like_DNA-bd_sf"/>
</dbReference>
<accession>A0A1M6LPE5</accession>
<evidence type="ECO:0000313" key="1">
    <source>
        <dbReference type="EMBL" id="SHJ73033.1"/>
    </source>
</evidence>
<dbReference type="InterPro" id="IPR013324">
    <property type="entry name" value="RNA_pol_sigma_r3/r4-like"/>
</dbReference>
<dbReference type="STRING" id="1121950.SAMN02745243_01241"/>
<reference evidence="1 2" key="1">
    <citation type="submission" date="2016-11" db="EMBL/GenBank/DDBJ databases">
        <authorList>
            <person name="Jaros S."/>
            <person name="Januszkiewicz K."/>
            <person name="Wedrychowicz H."/>
        </authorList>
    </citation>
    <scope>NUCLEOTIDE SEQUENCE [LARGE SCALE GENOMIC DNA]</scope>
    <source>
        <strain evidence="1 2">DSM 15480</strain>
    </source>
</reference>
<dbReference type="Gene3D" id="1.10.10.10">
    <property type="entry name" value="Winged helix-like DNA-binding domain superfamily/Winged helix DNA-binding domain"/>
    <property type="match status" value="1"/>
</dbReference>
<dbReference type="SUPFAM" id="SSF88659">
    <property type="entry name" value="Sigma3 and sigma4 domains of RNA polymerase sigma factors"/>
    <property type="match status" value="1"/>
</dbReference>
<dbReference type="EMBL" id="FQZY01000015">
    <property type="protein sequence ID" value="SHJ73033.1"/>
    <property type="molecule type" value="Genomic_DNA"/>
</dbReference>
<organism evidence="1 2">
    <name type="scientific">Hespellia stercorisuis DSM 15480</name>
    <dbReference type="NCBI Taxonomy" id="1121950"/>
    <lineage>
        <taxon>Bacteria</taxon>
        <taxon>Bacillati</taxon>
        <taxon>Bacillota</taxon>
        <taxon>Clostridia</taxon>
        <taxon>Lachnospirales</taxon>
        <taxon>Lachnospiraceae</taxon>
        <taxon>Hespellia</taxon>
    </lineage>
</organism>
<proteinExistence type="predicted"/>
<evidence type="ECO:0000313" key="2">
    <source>
        <dbReference type="Proteomes" id="UP000184301"/>
    </source>
</evidence>
<dbReference type="Proteomes" id="UP000184301">
    <property type="component" value="Unassembled WGS sequence"/>
</dbReference>